<dbReference type="RefSeq" id="WP_159526603.1">
    <property type="nucleotide sequence ID" value="NZ_WUUU01000084.1"/>
</dbReference>
<gene>
    <name evidence="3" type="ORF">GRX66_10975</name>
</gene>
<dbReference type="CDD" id="cd01066">
    <property type="entry name" value="APP_MetAP"/>
    <property type="match status" value="1"/>
</dbReference>
<feature type="domain" description="Creatinase N-terminal" evidence="2">
    <location>
        <begin position="15"/>
        <end position="159"/>
    </location>
</feature>
<dbReference type="InterPro" id="IPR050659">
    <property type="entry name" value="Peptidase_M24B"/>
</dbReference>
<evidence type="ECO:0000259" key="2">
    <source>
        <dbReference type="Pfam" id="PF01321"/>
    </source>
</evidence>
<keyword evidence="4" id="KW-1185">Reference proteome</keyword>
<name>A0A6B0SH28_9EURY</name>
<dbReference type="SUPFAM" id="SSF53092">
    <property type="entry name" value="Creatinase/prolidase N-terminal domain"/>
    <property type="match status" value="1"/>
</dbReference>
<dbReference type="OrthoDB" id="1346at2157"/>
<sequence>MSELAPFQSREYERRVDRTRERMREAGLDALLVTDPANMNYLTGYESWSFYVHQGVLVTLDHDPVWVGREMDAKSAEVTTWMDDDNVLCYTDDYVQSPHDKHPMDFVAGVVAEYGYDDRTLGVEMDAYYYTAKSHARLTDQLPDADVQDATLLVNWVRLKKTDAEIAYMEQAAELAETGMQAAVDTIGEGVRESDAAAAIYDGLIGGTEEFGGDYPAIVPLMPSGDYTGTPHLSWSDREFEAGDPVIVELAGCKHRYHCPMARTLTVGDPDPEMAETAEVVMEGLQDALDFVRPGVTAAEVEAVWSESIAKHGIEKDSRLGYSTGIGYPPDWGEHTASLRPGDETVLEENMTFHMIPGIWFDDFGVEISETFRVTNNGAETLADFDRDLFVV</sequence>
<dbReference type="Proteomes" id="UP000471521">
    <property type="component" value="Unassembled WGS sequence"/>
</dbReference>
<dbReference type="SUPFAM" id="SSF55920">
    <property type="entry name" value="Creatinase/aminopeptidase"/>
    <property type="match status" value="1"/>
</dbReference>
<dbReference type="PANTHER" id="PTHR46112:SF2">
    <property type="entry name" value="XAA-PRO AMINOPEPTIDASE P-RELATED"/>
    <property type="match status" value="1"/>
</dbReference>
<dbReference type="EMBL" id="WUUU01000084">
    <property type="protein sequence ID" value="MXR21104.1"/>
    <property type="molecule type" value="Genomic_DNA"/>
</dbReference>
<protein>
    <submittedName>
        <fullName evidence="3">M24 family metallopeptidase</fullName>
    </submittedName>
</protein>
<organism evidence="3 4">
    <name type="scientific">Halobacterium bonnevillei</name>
    <dbReference type="NCBI Taxonomy" id="2692200"/>
    <lineage>
        <taxon>Archaea</taxon>
        <taxon>Methanobacteriati</taxon>
        <taxon>Methanobacteriota</taxon>
        <taxon>Stenosarchaea group</taxon>
        <taxon>Halobacteria</taxon>
        <taxon>Halobacteriales</taxon>
        <taxon>Halobacteriaceae</taxon>
        <taxon>Halobacterium</taxon>
    </lineage>
</organism>
<feature type="domain" description="Peptidase M24" evidence="1">
    <location>
        <begin position="168"/>
        <end position="376"/>
    </location>
</feature>
<reference evidence="3 4" key="1">
    <citation type="submission" date="2019-12" db="EMBL/GenBank/DDBJ databases">
        <title>Isolation and characterization of three novel carbon monoxide-oxidizing members of Halobacteria from salione crusts and soils.</title>
        <authorList>
            <person name="Myers M.R."/>
            <person name="King G.M."/>
        </authorList>
    </citation>
    <scope>NUCLEOTIDE SEQUENCE [LARGE SCALE GENOMIC DNA]</scope>
    <source>
        <strain evidence="3 4">PCN9</strain>
    </source>
</reference>
<dbReference type="Pfam" id="PF01321">
    <property type="entry name" value="Creatinase_N"/>
    <property type="match status" value="1"/>
</dbReference>
<dbReference type="AlphaFoldDB" id="A0A6B0SH28"/>
<dbReference type="PANTHER" id="PTHR46112">
    <property type="entry name" value="AMINOPEPTIDASE"/>
    <property type="match status" value="1"/>
</dbReference>
<evidence type="ECO:0000313" key="4">
    <source>
        <dbReference type="Proteomes" id="UP000471521"/>
    </source>
</evidence>
<dbReference type="Pfam" id="PF00557">
    <property type="entry name" value="Peptidase_M24"/>
    <property type="match status" value="1"/>
</dbReference>
<evidence type="ECO:0000259" key="1">
    <source>
        <dbReference type="Pfam" id="PF00557"/>
    </source>
</evidence>
<dbReference type="InterPro" id="IPR000994">
    <property type="entry name" value="Pept_M24"/>
</dbReference>
<dbReference type="InterPro" id="IPR000587">
    <property type="entry name" value="Creatinase_N"/>
</dbReference>
<accession>A0A6B0SH28</accession>
<dbReference type="Gene3D" id="3.40.350.10">
    <property type="entry name" value="Creatinase/prolidase N-terminal domain"/>
    <property type="match status" value="1"/>
</dbReference>
<dbReference type="InterPro" id="IPR029149">
    <property type="entry name" value="Creatin/AminoP/Spt16_N"/>
</dbReference>
<dbReference type="InterPro" id="IPR036005">
    <property type="entry name" value="Creatinase/aminopeptidase-like"/>
</dbReference>
<comment type="caution">
    <text evidence="3">The sequence shown here is derived from an EMBL/GenBank/DDBJ whole genome shotgun (WGS) entry which is preliminary data.</text>
</comment>
<proteinExistence type="predicted"/>
<evidence type="ECO:0000313" key="3">
    <source>
        <dbReference type="EMBL" id="MXR21104.1"/>
    </source>
</evidence>
<dbReference type="Gene3D" id="3.90.230.10">
    <property type="entry name" value="Creatinase/methionine aminopeptidase superfamily"/>
    <property type="match status" value="1"/>
</dbReference>